<gene>
    <name evidence="2" type="ORF">BN1221_03495</name>
</gene>
<proteinExistence type="predicted"/>
<dbReference type="AlphaFoldDB" id="A0A0G4JYJ8"/>
<protein>
    <submittedName>
        <fullName evidence="2">Uncharacterized protein</fullName>
    </submittedName>
</protein>
<dbReference type="OrthoDB" id="6810907at2"/>
<sequence length="513" mass="60725">MGTNGSLAVFAILLAWYTLLTDERRVDLKLRISKFNILFIIFSISIILVVIYSKVLLSFIPIKPIPWILGFNEDTLSFTCLCIMIAFFGIKILGKRIPKANLTYWISVSEKYLREKKVEQLGYLFDKYHEQLFNIISNKKWYVRVHYYLNPPLLPLIIDKDNIKKIRFKKIRRFLSKPFPYKDKNQEVIQLNIFKLLKSKPFAHHLIDAHPHVAMKATCLRFRDNDEYNTNFFTYLISSQNSNIYRELRDNQNRSYTGEYALDESNALLNFYLNDIRTAIDVGIWKPVGDYIVSYIKKQKGSSSFYNQPDNYFSSSNERWDCPIFVGLVFFDVMISTAIFKRSKHHMWLMYYRDFLKEIIESHEMSDSIDINREFPIRFDYLIFELIYNCNIWAGATEHLSYDGWTTEDKKQSPEYFASTTLGGMMYLIITSHKLQRKQKTYLLEVIIKRMNSLDQEKRSFYSEEIFNNLIRPYSFSAIDANSVNELRKLYKGVDHVLKINTSTFEVELSKIP</sequence>
<feature type="transmembrane region" description="Helical" evidence="1">
    <location>
        <begin position="322"/>
        <end position="340"/>
    </location>
</feature>
<feature type="transmembrane region" description="Helical" evidence="1">
    <location>
        <begin position="75"/>
        <end position="94"/>
    </location>
</feature>
<evidence type="ECO:0000313" key="3">
    <source>
        <dbReference type="Proteomes" id="UP000044377"/>
    </source>
</evidence>
<keyword evidence="1" id="KW-0812">Transmembrane</keyword>
<name>A0A0G4JYJ8_9GAMM</name>
<dbReference type="Proteomes" id="UP000044377">
    <property type="component" value="Unassembled WGS sequence"/>
</dbReference>
<accession>A0A0G4JYJ8</accession>
<feature type="transmembrane region" description="Helical" evidence="1">
    <location>
        <begin position="6"/>
        <end position="23"/>
    </location>
</feature>
<keyword evidence="1" id="KW-1133">Transmembrane helix</keyword>
<keyword evidence="3" id="KW-1185">Reference proteome</keyword>
<feature type="transmembrane region" description="Helical" evidence="1">
    <location>
        <begin position="35"/>
        <end position="55"/>
    </location>
</feature>
<dbReference type="EMBL" id="CGIG01000001">
    <property type="protein sequence ID" value="CPR18950.1"/>
    <property type="molecule type" value="Genomic_DNA"/>
</dbReference>
<reference evidence="3" key="1">
    <citation type="submission" date="2015-01" db="EMBL/GenBank/DDBJ databases">
        <authorList>
            <person name="Paterson Steve"/>
        </authorList>
    </citation>
    <scope>NUCLEOTIDE SEQUENCE [LARGE SCALE GENOMIC DNA]</scope>
    <source>
        <strain evidence="3">OBR1</strain>
    </source>
</reference>
<dbReference type="RefSeq" id="WP_048638351.1">
    <property type="nucleotide sequence ID" value="NZ_CGIG01000001.1"/>
</dbReference>
<evidence type="ECO:0000256" key="1">
    <source>
        <dbReference type="SAM" id="Phobius"/>
    </source>
</evidence>
<organism evidence="2 3">
    <name type="scientific">Brenneria goodwinii</name>
    <dbReference type="NCBI Taxonomy" id="1109412"/>
    <lineage>
        <taxon>Bacteria</taxon>
        <taxon>Pseudomonadati</taxon>
        <taxon>Pseudomonadota</taxon>
        <taxon>Gammaproteobacteria</taxon>
        <taxon>Enterobacterales</taxon>
        <taxon>Pectobacteriaceae</taxon>
        <taxon>Brenneria</taxon>
    </lineage>
</organism>
<keyword evidence="1" id="KW-0472">Membrane</keyword>
<evidence type="ECO:0000313" key="2">
    <source>
        <dbReference type="EMBL" id="CPR18950.1"/>
    </source>
</evidence>